<reference evidence="2 3" key="1">
    <citation type="journal article" date="2016" name="DNA Res.">
        <title>Genome sequence of Aspergillus luchuensis NBRC 4314.</title>
        <authorList>
            <person name="Yamada O."/>
            <person name="Machida M."/>
            <person name="Hosoyama A."/>
            <person name="Goto M."/>
            <person name="Takahashi T."/>
            <person name="Futagami T."/>
            <person name="Yamagata Y."/>
            <person name="Takeuchi M."/>
            <person name="Kobayashi T."/>
            <person name="Koike H."/>
            <person name="Abe K."/>
            <person name="Asai K."/>
            <person name="Arita M."/>
            <person name="Fujita N."/>
            <person name="Fukuda K."/>
            <person name="Higa K."/>
            <person name="Horikawa H."/>
            <person name="Ishikawa T."/>
            <person name="Jinno K."/>
            <person name="Kato Y."/>
            <person name="Kirimura K."/>
            <person name="Mizutani O."/>
            <person name="Nakasone K."/>
            <person name="Sano M."/>
            <person name="Shiraishi Y."/>
            <person name="Tsukahara M."/>
            <person name="Gomi K."/>
        </authorList>
    </citation>
    <scope>NUCLEOTIDE SEQUENCE [LARGE SCALE GENOMIC DNA]</scope>
    <source>
        <strain evidence="2 3">RIB 2604</strain>
    </source>
</reference>
<reference evidence="3" key="2">
    <citation type="submission" date="2016-02" db="EMBL/GenBank/DDBJ databases">
        <title>Genome sequencing of Aspergillus luchuensis NBRC 4314.</title>
        <authorList>
            <person name="Yamada O."/>
        </authorList>
    </citation>
    <scope>NUCLEOTIDE SEQUENCE [LARGE SCALE GENOMIC DNA]</scope>
    <source>
        <strain evidence="3">RIB 2604</strain>
    </source>
</reference>
<name>A0A146EYG9_ASPKA</name>
<comment type="caution">
    <text evidence="2">The sequence shown here is derived from an EMBL/GenBank/DDBJ whole genome shotgun (WGS) entry which is preliminary data.</text>
</comment>
<proteinExistence type="predicted"/>
<feature type="compositionally biased region" description="Polar residues" evidence="1">
    <location>
        <begin position="13"/>
        <end position="24"/>
    </location>
</feature>
<dbReference type="Proteomes" id="UP000075230">
    <property type="component" value="Unassembled WGS sequence"/>
</dbReference>
<accession>A0A146EYG9</accession>
<sequence>MNPGSGMEAKDGQPQSCPRPSTGQAKVAGASFLGVIPEPYDNVAQKNFYRHVFGMAVARTHKQCDRRLLLRTTEIATSRDSATQQSNFQAFISSVLKRHRHVLCKSLFPLFGTVTTLPSSDHTDDL</sequence>
<dbReference type="AlphaFoldDB" id="A0A146EYG9"/>
<evidence type="ECO:0000313" key="3">
    <source>
        <dbReference type="Proteomes" id="UP000075230"/>
    </source>
</evidence>
<evidence type="ECO:0000313" key="2">
    <source>
        <dbReference type="EMBL" id="GAT18693.1"/>
    </source>
</evidence>
<feature type="region of interest" description="Disordered" evidence="1">
    <location>
        <begin position="1"/>
        <end position="24"/>
    </location>
</feature>
<gene>
    <name evidence="2" type="ORF">RIB2604_00101880</name>
</gene>
<protein>
    <submittedName>
        <fullName evidence="2">Aldose 1-epimerase family protein</fullName>
    </submittedName>
</protein>
<organism evidence="2 3">
    <name type="scientific">Aspergillus kawachii</name>
    <name type="common">White koji mold</name>
    <name type="synonym">Aspergillus awamori var. kawachi</name>
    <dbReference type="NCBI Taxonomy" id="1069201"/>
    <lineage>
        <taxon>Eukaryota</taxon>
        <taxon>Fungi</taxon>
        <taxon>Dikarya</taxon>
        <taxon>Ascomycota</taxon>
        <taxon>Pezizomycotina</taxon>
        <taxon>Eurotiomycetes</taxon>
        <taxon>Eurotiomycetidae</taxon>
        <taxon>Eurotiales</taxon>
        <taxon>Aspergillaceae</taxon>
        <taxon>Aspergillus</taxon>
        <taxon>Aspergillus subgen. Circumdati</taxon>
    </lineage>
</organism>
<dbReference type="EMBL" id="BCWF01000001">
    <property type="protein sequence ID" value="GAT18693.1"/>
    <property type="molecule type" value="Genomic_DNA"/>
</dbReference>
<evidence type="ECO:0000256" key="1">
    <source>
        <dbReference type="SAM" id="MobiDB-lite"/>
    </source>
</evidence>